<dbReference type="Proteomes" id="UP000026915">
    <property type="component" value="Chromosome 3"/>
</dbReference>
<proteinExistence type="predicted"/>
<dbReference type="HOGENOM" id="CLU_2517137_0_0_1"/>
<dbReference type="EMBL" id="CM001881">
    <property type="protein sequence ID" value="EOY21618.1"/>
    <property type="molecule type" value="Genomic_DNA"/>
</dbReference>
<dbReference type="InParanoid" id="A0A061FX41"/>
<name>A0A061FX41_THECC</name>
<dbReference type="AlphaFoldDB" id="A0A061FX41"/>
<reference evidence="1 2" key="1">
    <citation type="journal article" date="2013" name="Genome Biol.">
        <title>The genome sequence of the most widely cultivated cacao type and its use to identify candidate genes regulating pod color.</title>
        <authorList>
            <person name="Motamayor J.C."/>
            <person name="Mockaitis K."/>
            <person name="Schmutz J."/>
            <person name="Haiminen N."/>
            <person name="Iii D.L."/>
            <person name="Cornejo O."/>
            <person name="Findley S.D."/>
            <person name="Zheng P."/>
            <person name="Utro F."/>
            <person name="Royaert S."/>
            <person name="Saski C."/>
            <person name="Jenkins J."/>
            <person name="Podicheti R."/>
            <person name="Zhao M."/>
            <person name="Scheffler B.E."/>
            <person name="Stack J.C."/>
            <person name="Feltus F.A."/>
            <person name="Mustiga G.M."/>
            <person name="Amores F."/>
            <person name="Phillips W."/>
            <person name="Marelli J.P."/>
            <person name="May G.D."/>
            <person name="Shapiro H."/>
            <person name="Ma J."/>
            <person name="Bustamante C.D."/>
            <person name="Schnell R.J."/>
            <person name="Main D."/>
            <person name="Gilbert D."/>
            <person name="Parida L."/>
            <person name="Kuhn D.N."/>
        </authorList>
    </citation>
    <scope>NUCLEOTIDE SEQUENCE [LARGE SCALE GENOMIC DNA]</scope>
    <source>
        <strain evidence="2">cv. Matina 1-6</strain>
    </source>
</reference>
<dbReference type="Gramene" id="EOY21618">
    <property type="protein sequence ID" value="EOY21618"/>
    <property type="gene ID" value="TCM_013579"/>
</dbReference>
<accession>A0A061FX41</accession>
<keyword evidence="2" id="KW-1185">Reference proteome</keyword>
<organism evidence="1 2">
    <name type="scientific">Theobroma cacao</name>
    <name type="common">Cacao</name>
    <name type="synonym">Cocoa</name>
    <dbReference type="NCBI Taxonomy" id="3641"/>
    <lineage>
        <taxon>Eukaryota</taxon>
        <taxon>Viridiplantae</taxon>
        <taxon>Streptophyta</taxon>
        <taxon>Embryophyta</taxon>
        <taxon>Tracheophyta</taxon>
        <taxon>Spermatophyta</taxon>
        <taxon>Magnoliopsida</taxon>
        <taxon>eudicotyledons</taxon>
        <taxon>Gunneridae</taxon>
        <taxon>Pentapetalae</taxon>
        <taxon>rosids</taxon>
        <taxon>malvids</taxon>
        <taxon>Malvales</taxon>
        <taxon>Malvaceae</taxon>
        <taxon>Byttnerioideae</taxon>
        <taxon>Theobroma</taxon>
    </lineage>
</organism>
<protein>
    <submittedName>
        <fullName evidence="1">Uncharacterized protein</fullName>
    </submittedName>
</protein>
<evidence type="ECO:0000313" key="1">
    <source>
        <dbReference type="EMBL" id="EOY21618.1"/>
    </source>
</evidence>
<evidence type="ECO:0000313" key="2">
    <source>
        <dbReference type="Proteomes" id="UP000026915"/>
    </source>
</evidence>
<gene>
    <name evidence="1" type="ORF">TCM_013579</name>
</gene>
<sequence>MYVSKQLVEAQITHCTKVIDGGSSHPYAEVTGEVNAVNSVTSEVFIENHPKYPLKASLVANFKRDDDELLEYVNMLDASSWILRA</sequence>